<evidence type="ECO:0000313" key="3">
    <source>
        <dbReference type="Proteomes" id="UP001157733"/>
    </source>
</evidence>
<dbReference type="Proteomes" id="UP001157733">
    <property type="component" value="Chromosome"/>
</dbReference>
<organism evidence="2 3">
    <name type="scientific">Nitrospina watsonii</name>
    <dbReference type="NCBI Taxonomy" id="1323948"/>
    <lineage>
        <taxon>Bacteria</taxon>
        <taxon>Pseudomonadati</taxon>
        <taxon>Nitrospinota/Tectimicrobiota group</taxon>
        <taxon>Nitrospinota</taxon>
        <taxon>Nitrospinia</taxon>
        <taxon>Nitrospinales</taxon>
        <taxon>Nitrospinaceae</taxon>
        <taxon>Nitrospina</taxon>
    </lineage>
</organism>
<sequence length="97" mass="11265">MLDRFLDWIKKNTPEEDPSPQLGDITPEAKEAVIREWYATLGVPEGSDLNACRRAWKQQLAHYHKHLISDDEAAKQEASRLTQRINEAYRGLQDELF</sequence>
<dbReference type="Gene3D" id="1.10.287.110">
    <property type="entry name" value="DnaJ domain"/>
    <property type="match status" value="1"/>
</dbReference>
<keyword evidence="3" id="KW-1185">Reference proteome</keyword>
<proteinExistence type="predicted"/>
<gene>
    <name evidence="2" type="ORF">NSPWAT_0522</name>
</gene>
<evidence type="ECO:0000313" key="2">
    <source>
        <dbReference type="EMBL" id="CAI2717381.1"/>
    </source>
</evidence>
<dbReference type="EMBL" id="OX336137">
    <property type="protein sequence ID" value="CAI2717381.1"/>
    <property type="molecule type" value="Genomic_DNA"/>
</dbReference>
<feature type="domain" description="J" evidence="1">
    <location>
        <begin position="35"/>
        <end position="97"/>
    </location>
</feature>
<dbReference type="InterPro" id="IPR036869">
    <property type="entry name" value="J_dom_sf"/>
</dbReference>
<dbReference type="RefSeq" id="WP_282010325.1">
    <property type="nucleotide sequence ID" value="NZ_OX336137.1"/>
</dbReference>
<evidence type="ECO:0000259" key="1">
    <source>
        <dbReference type="SMART" id="SM00271"/>
    </source>
</evidence>
<dbReference type="CDD" id="cd06257">
    <property type="entry name" value="DnaJ"/>
    <property type="match status" value="1"/>
</dbReference>
<dbReference type="SMART" id="SM00271">
    <property type="entry name" value="DnaJ"/>
    <property type="match status" value="1"/>
</dbReference>
<protein>
    <submittedName>
        <fullName evidence="2">J domain-containing protein</fullName>
    </submittedName>
</protein>
<accession>A0ABM9HB94</accession>
<dbReference type="SUPFAM" id="SSF46565">
    <property type="entry name" value="Chaperone J-domain"/>
    <property type="match status" value="1"/>
</dbReference>
<name>A0ABM9HB94_9BACT</name>
<dbReference type="InterPro" id="IPR001623">
    <property type="entry name" value="DnaJ_domain"/>
</dbReference>
<reference evidence="2 3" key="1">
    <citation type="submission" date="2022-09" db="EMBL/GenBank/DDBJ databases">
        <authorList>
            <person name="Kop L."/>
        </authorList>
    </citation>
    <scope>NUCLEOTIDE SEQUENCE [LARGE SCALE GENOMIC DNA]</scope>
    <source>
        <strain evidence="2 3">347</strain>
    </source>
</reference>